<feature type="signal peptide" evidence="1">
    <location>
        <begin position="1"/>
        <end position="22"/>
    </location>
</feature>
<name>A0A0K9XDX5_9ACTN</name>
<keyword evidence="3" id="KW-1185">Reference proteome</keyword>
<dbReference type="AlphaFoldDB" id="A0A0K9XDX5"/>
<organism evidence="2 3">
    <name type="scientific">Streptomyces caatingaensis</name>
    <dbReference type="NCBI Taxonomy" id="1678637"/>
    <lineage>
        <taxon>Bacteria</taxon>
        <taxon>Bacillati</taxon>
        <taxon>Actinomycetota</taxon>
        <taxon>Actinomycetes</taxon>
        <taxon>Kitasatosporales</taxon>
        <taxon>Streptomycetaceae</taxon>
        <taxon>Streptomyces</taxon>
    </lineage>
</organism>
<keyword evidence="1" id="KW-0732">Signal</keyword>
<evidence type="ECO:0000313" key="2">
    <source>
        <dbReference type="EMBL" id="KNB50852.1"/>
    </source>
</evidence>
<evidence type="ECO:0000256" key="1">
    <source>
        <dbReference type="SAM" id="SignalP"/>
    </source>
</evidence>
<evidence type="ECO:0000313" key="3">
    <source>
        <dbReference type="Proteomes" id="UP000037288"/>
    </source>
</evidence>
<reference evidence="3" key="1">
    <citation type="submission" date="2015-07" db="EMBL/GenBank/DDBJ databases">
        <title>Draft genome sequence of Streptomyces sp. CMAA 1322, a bacterium isolated from Caatinga biome, from dry forest semiarid of Brazil.</title>
        <authorList>
            <person name="Santos S.N."/>
            <person name="Gacesa R."/>
            <person name="Taketani R.G."/>
            <person name="Long P.F."/>
            <person name="Melo I.S."/>
        </authorList>
    </citation>
    <scope>NUCLEOTIDE SEQUENCE [LARGE SCALE GENOMIC DNA]</scope>
    <source>
        <strain evidence="3">CMAA 1322</strain>
    </source>
</reference>
<sequence length="101" mass="10736">MGVSAVALMGSSLLVAPAAAEAATQEASVQAGCQTWYDNAGPGGARRFHAKCAGTRLHVKAFIYCSDGSYSEGPWRFEYQKAECPSGVRGGSGWYEKRKVE</sequence>
<gene>
    <name evidence="2" type="ORF">AC230_20750</name>
</gene>
<dbReference type="EMBL" id="LFXA01000013">
    <property type="protein sequence ID" value="KNB50852.1"/>
    <property type="molecule type" value="Genomic_DNA"/>
</dbReference>
<accession>A0A0K9XDX5</accession>
<comment type="caution">
    <text evidence="2">The sequence shown here is derived from an EMBL/GenBank/DDBJ whole genome shotgun (WGS) entry which is preliminary data.</text>
</comment>
<proteinExistence type="predicted"/>
<dbReference type="PATRIC" id="fig|1678637.3.peg.4445"/>
<dbReference type="Proteomes" id="UP000037288">
    <property type="component" value="Unassembled WGS sequence"/>
</dbReference>
<feature type="chain" id="PRO_5005532372" evidence="1">
    <location>
        <begin position="23"/>
        <end position="101"/>
    </location>
</feature>
<protein>
    <submittedName>
        <fullName evidence="2">Uncharacterized protein</fullName>
    </submittedName>
</protein>